<dbReference type="InterPro" id="IPR050474">
    <property type="entry name" value="Hel308_SKI2-like"/>
</dbReference>
<evidence type="ECO:0000313" key="6">
    <source>
        <dbReference type="EMBL" id="OLP44550.1"/>
    </source>
</evidence>
<dbReference type="GO" id="GO:0004386">
    <property type="term" value="F:helicase activity"/>
    <property type="evidence" value="ECO:0007669"/>
    <property type="project" value="UniProtKB-KW"/>
</dbReference>
<name>A0A1Q8ZRG8_9HYPH</name>
<comment type="caution">
    <text evidence="6">The sequence shown here is derived from an EMBL/GenBank/DDBJ whole genome shotgun (WGS) entry which is preliminary data.</text>
</comment>
<keyword evidence="3" id="KW-0347">Helicase</keyword>
<sequence length="696" mass="79796">MEVFTTCQEINAHIQRGDEVAARNLLIRLLASMGEGKREFPELVNHMIRATGLFPYMEVTRGSWDQRFLAEAFAVDVGGTKATLHREQSYILKKLLEGTDLAVSAPTSFGKSFIIDAFIAARQPKTVVIIVPTIALMDETRRRIFRKFGRNYAVITAPDTPLGDSNILIFPQERAFGYLNKLDRIDLLVVDEFYKASAKHDKTRSPALVKAIMKLSAKADQRYYLAPNVKTLGRSVFTDDMEFVELLNFNTVYLNKHDLYREIDGDEGKKGDKLIEIIGPRKAKSLIYAGTYVDIRKVCDLVKTRMTPVERPLTRHFANWLRTNYRKEWQLPDVIDRGLGVHNGSMHRCLTQIQVKLFEQERGLDHIVSTSSIIEGVNTSAQNVVIWRNRVGTTKLKDFTYKNIIGRGGRMFKHFVGDIYLLEPPPEDEETQLSIEFPEQILGDLDEDRDASRLTSEQLERVIEFKRSMIDIVGRDEWARIQRDNVLQDSDSTFLLSLAMDMKFNPENWNGFAYLNSNDPDRWEHILYKLIDFKKTGWEAQFSKIIVVTKAIHRNWSTPLPRLLANLNAQGITIDEFFQIERTVTFKLSALVSDASELYKIIINPNVDVSRFIARLSRAFRPGTVYHLEEYGLPRMISRKLQDSGVIDLADSALNVRDAIVKFNAIGLERLFAIQSLSRFDKYILNHFLEGITPSQ</sequence>
<dbReference type="PANTHER" id="PTHR47961">
    <property type="entry name" value="DNA POLYMERASE THETA, PUTATIVE (AFU_ORTHOLOGUE AFUA_1G05260)-RELATED"/>
    <property type="match status" value="1"/>
</dbReference>
<organism evidence="6 7">
    <name type="scientific">Rhizobium oryziradicis</name>
    <dbReference type="NCBI Taxonomy" id="1867956"/>
    <lineage>
        <taxon>Bacteria</taxon>
        <taxon>Pseudomonadati</taxon>
        <taxon>Pseudomonadota</taxon>
        <taxon>Alphaproteobacteria</taxon>
        <taxon>Hyphomicrobiales</taxon>
        <taxon>Rhizobiaceae</taxon>
        <taxon>Rhizobium/Agrobacterium group</taxon>
        <taxon>Rhizobium</taxon>
    </lineage>
</organism>
<dbReference type="InterPro" id="IPR014001">
    <property type="entry name" value="Helicase_ATP-bd"/>
</dbReference>
<dbReference type="InterPro" id="IPR027417">
    <property type="entry name" value="P-loop_NTPase"/>
</dbReference>
<dbReference type="GO" id="GO:0016787">
    <property type="term" value="F:hydrolase activity"/>
    <property type="evidence" value="ECO:0007669"/>
    <property type="project" value="UniProtKB-KW"/>
</dbReference>
<dbReference type="PROSITE" id="PS51192">
    <property type="entry name" value="HELICASE_ATP_BIND_1"/>
    <property type="match status" value="1"/>
</dbReference>
<dbReference type="Proteomes" id="UP000186894">
    <property type="component" value="Unassembled WGS sequence"/>
</dbReference>
<feature type="domain" description="Helicase ATP-binding" evidence="5">
    <location>
        <begin position="92"/>
        <end position="237"/>
    </location>
</feature>
<keyword evidence="7" id="KW-1185">Reference proteome</keyword>
<dbReference type="Gene3D" id="3.40.50.300">
    <property type="entry name" value="P-loop containing nucleotide triphosphate hydrolases"/>
    <property type="match status" value="2"/>
</dbReference>
<reference evidence="6 7" key="1">
    <citation type="submission" date="2016-09" db="EMBL/GenBank/DDBJ databases">
        <title>Rhizobium oryziradicis sp. nov., isolated from the root of rice.</title>
        <authorList>
            <person name="Zhao J."/>
            <person name="Zhang X."/>
        </authorList>
    </citation>
    <scope>NUCLEOTIDE SEQUENCE [LARGE SCALE GENOMIC DNA]</scope>
    <source>
        <strain evidence="6 7">N19</strain>
    </source>
</reference>
<dbReference type="GO" id="GO:0005524">
    <property type="term" value="F:ATP binding"/>
    <property type="evidence" value="ECO:0007669"/>
    <property type="project" value="UniProtKB-KW"/>
</dbReference>
<dbReference type="SMART" id="SM00487">
    <property type="entry name" value="DEXDc"/>
    <property type="match status" value="1"/>
</dbReference>
<evidence type="ECO:0000259" key="5">
    <source>
        <dbReference type="PROSITE" id="PS51192"/>
    </source>
</evidence>
<keyword evidence="2" id="KW-0378">Hydrolase</keyword>
<evidence type="ECO:0000256" key="2">
    <source>
        <dbReference type="ARBA" id="ARBA00022801"/>
    </source>
</evidence>
<dbReference type="Pfam" id="PF00270">
    <property type="entry name" value="DEAD"/>
    <property type="match status" value="1"/>
</dbReference>
<evidence type="ECO:0000256" key="4">
    <source>
        <dbReference type="ARBA" id="ARBA00022840"/>
    </source>
</evidence>
<dbReference type="AlphaFoldDB" id="A0A1Q8ZRG8"/>
<evidence type="ECO:0000256" key="1">
    <source>
        <dbReference type="ARBA" id="ARBA00022741"/>
    </source>
</evidence>
<evidence type="ECO:0000256" key="3">
    <source>
        <dbReference type="ARBA" id="ARBA00022806"/>
    </source>
</evidence>
<dbReference type="InterPro" id="IPR011545">
    <property type="entry name" value="DEAD/DEAH_box_helicase_dom"/>
</dbReference>
<gene>
    <name evidence="6" type="ORF">BJF95_08545</name>
</gene>
<keyword evidence="1" id="KW-0547">Nucleotide-binding</keyword>
<accession>A0A1Q8ZRG8</accession>
<protein>
    <recommendedName>
        <fullName evidence="5">Helicase ATP-binding domain-containing protein</fullName>
    </recommendedName>
</protein>
<dbReference type="SUPFAM" id="SSF52540">
    <property type="entry name" value="P-loop containing nucleoside triphosphate hydrolases"/>
    <property type="match status" value="1"/>
</dbReference>
<proteinExistence type="predicted"/>
<keyword evidence="4" id="KW-0067">ATP-binding</keyword>
<dbReference type="EMBL" id="MKIM01000027">
    <property type="protein sequence ID" value="OLP44550.1"/>
    <property type="molecule type" value="Genomic_DNA"/>
</dbReference>
<dbReference type="RefSeq" id="WP_075640061.1">
    <property type="nucleotide sequence ID" value="NZ_MKIM01000027.1"/>
</dbReference>
<dbReference type="STRING" id="1867956.BJF95_08545"/>
<evidence type="ECO:0000313" key="7">
    <source>
        <dbReference type="Proteomes" id="UP000186894"/>
    </source>
</evidence>
<dbReference type="PANTHER" id="PTHR47961:SF6">
    <property type="entry name" value="DNA-DIRECTED DNA POLYMERASE"/>
    <property type="match status" value="1"/>
</dbReference>
<dbReference type="GO" id="GO:0003676">
    <property type="term" value="F:nucleic acid binding"/>
    <property type="evidence" value="ECO:0007669"/>
    <property type="project" value="InterPro"/>
</dbReference>
<dbReference type="OrthoDB" id="9815222at2"/>